<dbReference type="SMART" id="SM00013">
    <property type="entry name" value="LRRNT"/>
    <property type="match status" value="1"/>
</dbReference>
<evidence type="ECO:0000256" key="3">
    <source>
        <dbReference type="ARBA" id="ARBA00022737"/>
    </source>
</evidence>
<comment type="caution">
    <text evidence="6">The sequence shown here is derived from an EMBL/GenBank/DDBJ whole genome shotgun (WGS) entry which is preliminary data.</text>
</comment>
<keyword evidence="1" id="KW-0433">Leucine-rich repeat</keyword>
<keyword evidence="7" id="KW-1185">Reference proteome</keyword>
<dbReference type="SUPFAM" id="SSF52058">
    <property type="entry name" value="L domain-like"/>
    <property type="match status" value="2"/>
</dbReference>
<dbReference type="InterPro" id="IPR001611">
    <property type="entry name" value="Leu-rich_rpt"/>
</dbReference>
<dbReference type="OrthoDB" id="1055097at2759"/>
<reference evidence="6" key="1">
    <citation type="submission" date="2020-07" db="EMBL/GenBank/DDBJ databases">
        <title>Clarias magur genome sequencing, assembly and annotation.</title>
        <authorList>
            <person name="Kushwaha B."/>
            <person name="Kumar R."/>
            <person name="Das P."/>
            <person name="Joshi C.G."/>
            <person name="Kumar D."/>
            <person name="Nagpure N.S."/>
            <person name="Pandey M."/>
            <person name="Agarwal S."/>
            <person name="Srivastava S."/>
            <person name="Singh M."/>
            <person name="Sahoo L."/>
            <person name="Jayasankar P."/>
            <person name="Meher P.K."/>
            <person name="Koringa P.G."/>
            <person name="Iquebal M.A."/>
            <person name="Das S.P."/>
            <person name="Bit A."/>
            <person name="Patnaik S."/>
            <person name="Patel N."/>
            <person name="Shah T.M."/>
            <person name="Hinsu A."/>
            <person name="Jena J.K."/>
        </authorList>
    </citation>
    <scope>NUCLEOTIDE SEQUENCE</scope>
    <source>
        <strain evidence="6">CIFAMagur01</strain>
        <tissue evidence="6">Testis</tissue>
    </source>
</reference>
<feature type="non-terminal residue" evidence="6">
    <location>
        <position position="646"/>
    </location>
</feature>
<feature type="domain" description="LRRNT" evidence="5">
    <location>
        <begin position="297"/>
        <end position="331"/>
    </location>
</feature>
<sequence length="646" mass="74056">LTSVPRDIPEDTLMIDLQNNDITEIKENDFKKMSNLYALFLVNNQISKIHPKSFQNMGKLRLLYLSYNLLTQIPENLPKNILELRIHDNKISKIHKNAFKGMQSLHVLEMSANPIANSGIELGAFNDMATLYLRIAEARLTAVPKDLPSSLTELHLDYNKIIKVEVEDFIRYKNLLRLGLGFNQIKFVENGSLAYIPKIREIHLDNNRLKNTPPGLNTLKYLQERREVIENHRATLADPIMGIPSTWSIFSLILIKVLGQDHQVTYAEYETEEESLPEIPSVVEPEESGFYVFPSNECAKECYCPHFNPFAMYCDHRDLKEIPDVPSHIRHLYIQFNIINVITAKSFTNATSLREINLSHNNLRKVGKEAFSKLQHLTKLHLEHNNLVEIPPSLPQTLQILHLGFNKISKIQPNLIQDLKNIIVLDLCSNRLTDDGIKGKVLSGFKNLLHINMCNNKLKTMPPNLPASLLQLSLENNSITSIPEDYFRKTPNITSLRVSHNKIKTIPYEAFNLSQLMELNLGYNQLSQAFFVPKKLEHLHLNHNILTVTLKRIDLTGNLISEIEDGAFMKLTLLEELSLAENRLVKLPMLPPRLTSFNANHNRLRTKGVKANAFKKLTKLRDLYLAHNELEAVPFIPESVRTFHIQ</sequence>
<dbReference type="SMART" id="SM00364">
    <property type="entry name" value="LRR_BAC"/>
    <property type="match status" value="7"/>
</dbReference>
<dbReference type="InterPro" id="IPR003591">
    <property type="entry name" value="Leu-rich_rpt_typical-subtyp"/>
</dbReference>
<organism evidence="6 7">
    <name type="scientific">Clarias magur</name>
    <name type="common">Asian catfish</name>
    <name type="synonym">Macropteronotus magur</name>
    <dbReference type="NCBI Taxonomy" id="1594786"/>
    <lineage>
        <taxon>Eukaryota</taxon>
        <taxon>Metazoa</taxon>
        <taxon>Chordata</taxon>
        <taxon>Craniata</taxon>
        <taxon>Vertebrata</taxon>
        <taxon>Euteleostomi</taxon>
        <taxon>Actinopterygii</taxon>
        <taxon>Neopterygii</taxon>
        <taxon>Teleostei</taxon>
        <taxon>Ostariophysi</taxon>
        <taxon>Siluriformes</taxon>
        <taxon>Clariidae</taxon>
        <taxon>Clarias</taxon>
    </lineage>
</organism>
<keyword evidence="2" id="KW-0732">Signal</keyword>
<gene>
    <name evidence="6" type="primary">omd</name>
    <name evidence="6" type="ORF">DAT39_001518</name>
</gene>
<dbReference type="PANTHER" id="PTHR45712">
    <property type="entry name" value="AGAP008170-PA"/>
    <property type="match status" value="1"/>
</dbReference>
<dbReference type="PANTHER" id="PTHR45712:SF3">
    <property type="entry name" value="OSTEOMODULIN"/>
    <property type="match status" value="1"/>
</dbReference>
<keyword evidence="4" id="KW-0325">Glycoprotein</keyword>
<dbReference type="InterPro" id="IPR050333">
    <property type="entry name" value="SLRP"/>
</dbReference>
<dbReference type="AlphaFoldDB" id="A0A8J4XAZ3"/>
<evidence type="ECO:0000259" key="5">
    <source>
        <dbReference type="SMART" id="SM00013"/>
    </source>
</evidence>
<protein>
    <submittedName>
        <fullName evidence="6">Asporin</fullName>
    </submittedName>
</protein>
<dbReference type="PROSITE" id="PS51450">
    <property type="entry name" value="LRR"/>
    <property type="match status" value="6"/>
</dbReference>
<dbReference type="InterPro" id="IPR032675">
    <property type="entry name" value="LRR_dom_sf"/>
</dbReference>
<evidence type="ECO:0000313" key="7">
    <source>
        <dbReference type="Proteomes" id="UP000727407"/>
    </source>
</evidence>
<evidence type="ECO:0000256" key="1">
    <source>
        <dbReference type="ARBA" id="ARBA00022614"/>
    </source>
</evidence>
<evidence type="ECO:0000313" key="6">
    <source>
        <dbReference type="EMBL" id="KAF5908776.1"/>
    </source>
</evidence>
<dbReference type="Pfam" id="PF13855">
    <property type="entry name" value="LRR_8"/>
    <property type="match status" value="6"/>
</dbReference>
<dbReference type="Gene3D" id="3.80.10.10">
    <property type="entry name" value="Ribonuclease Inhibitor"/>
    <property type="match status" value="3"/>
</dbReference>
<evidence type="ECO:0000256" key="2">
    <source>
        <dbReference type="ARBA" id="ARBA00022729"/>
    </source>
</evidence>
<proteinExistence type="predicted"/>
<dbReference type="SMART" id="SM00365">
    <property type="entry name" value="LRR_SD22"/>
    <property type="match status" value="8"/>
</dbReference>
<dbReference type="EMBL" id="QNUK01000011">
    <property type="protein sequence ID" value="KAF5908776.1"/>
    <property type="molecule type" value="Genomic_DNA"/>
</dbReference>
<evidence type="ECO:0000256" key="4">
    <source>
        <dbReference type="ARBA" id="ARBA00023180"/>
    </source>
</evidence>
<name>A0A8J4XAZ3_CLAMG</name>
<dbReference type="SMART" id="SM00369">
    <property type="entry name" value="LRR_TYP"/>
    <property type="match status" value="15"/>
</dbReference>
<feature type="non-terminal residue" evidence="6">
    <location>
        <position position="1"/>
    </location>
</feature>
<dbReference type="InterPro" id="IPR000372">
    <property type="entry name" value="LRRNT"/>
</dbReference>
<accession>A0A8J4XAZ3</accession>
<dbReference type="Proteomes" id="UP000727407">
    <property type="component" value="Unassembled WGS sequence"/>
</dbReference>
<keyword evidence="3" id="KW-0677">Repeat</keyword>